<organism evidence="6 7">
    <name type="scientific">Pedobacter yulinensis</name>
    <dbReference type="NCBI Taxonomy" id="2126353"/>
    <lineage>
        <taxon>Bacteria</taxon>
        <taxon>Pseudomonadati</taxon>
        <taxon>Bacteroidota</taxon>
        <taxon>Sphingobacteriia</taxon>
        <taxon>Sphingobacteriales</taxon>
        <taxon>Sphingobacteriaceae</taxon>
        <taxon>Pedobacter</taxon>
    </lineage>
</organism>
<dbReference type="InterPro" id="IPR023996">
    <property type="entry name" value="TonB-dep_OMP_SusC/RagA"/>
</dbReference>
<comment type="subcellular location">
    <subcellularLocation>
        <location evidence="1">Cell outer membrane</location>
        <topology evidence="1">Multi-pass membrane protein</topology>
    </subcellularLocation>
</comment>
<evidence type="ECO:0000259" key="4">
    <source>
        <dbReference type="Pfam" id="PF00593"/>
    </source>
</evidence>
<comment type="similarity">
    <text evidence="1 2">Belongs to the TonB-dependent receptor family.</text>
</comment>
<keyword evidence="1" id="KW-1134">Transmembrane beta strand</keyword>
<keyword evidence="6" id="KW-0675">Receptor</keyword>
<dbReference type="GO" id="GO:0009279">
    <property type="term" value="C:cell outer membrane"/>
    <property type="evidence" value="ECO:0007669"/>
    <property type="project" value="UniProtKB-SubCell"/>
</dbReference>
<dbReference type="Proteomes" id="UP000240912">
    <property type="component" value="Unassembled WGS sequence"/>
</dbReference>
<keyword evidence="1" id="KW-0812">Transmembrane</keyword>
<evidence type="ECO:0000259" key="5">
    <source>
        <dbReference type="Pfam" id="PF07715"/>
    </source>
</evidence>
<name>A0A2T3HHX1_9SPHI</name>
<dbReference type="InterPro" id="IPR037066">
    <property type="entry name" value="Plug_dom_sf"/>
</dbReference>
<accession>A0A2T3HHX1</accession>
<dbReference type="SUPFAM" id="SSF49464">
    <property type="entry name" value="Carboxypeptidase regulatory domain-like"/>
    <property type="match status" value="1"/>
</dbReference>
<dbReference type="PROSITE" id="PS52016">
    <property type="entry name" value="TONB_DEPENDENT_REC_3"/>
    <property type="match status" value="1"/>
</dbReference>
<dbReference type="Pfam" id="PF13620">
    <property type="entry name" value="CarboxypepD_reg"/>
    <property type="match status" value="1"/>
</dbReference>
<keyword evidence="3" id="KW-0732">Signal</keyword>
<dbReference type="InterPro" id="IPR008969">
    <property type="entry name" value="CarboxyPept-like_regulatory"/>
</dbReference>
<dbReference type="OrthoDB" id="604358at2"/>
<keyword evidence="1" id="KW-0998">Cell outer membrane</keyword>
<dbReference type="Pfam" id="PF00593">
    <property type="entry name" value="TonB_dep_Rec_b-barrel"/>
    <property type="match status" value="1"/>
</dbReference>
<dbReference type="InterPro" id="IPR023997">
    <property type="entry name" value="TonB-dep_OMP_SusC/RagA_CS"/>
</dbReference>
<dbReference type="InterPro" id="IPR000531">
    <property type="entry name" value="Beta-barrel_TonB"/>
</dbReference>
<evidence type="ECO:0000313" key="6">
    <source>
        <dbReference type="EMBL" id="PST82039.1"/>
    </source>
</evidence>
<dbReference type="NCBIfam" id="TIGR04057">
    <property type="entry name" value="SusC_RagA_signa"/>
    <property type="match status" value="1"/>
</dbReference>
<dbReference type="EMBL" id="PYLS01000006">
    <property type="protein sequence ID" value="PST82039.1"/>
    <property type="molecule type" value="Genomic_DNA"/>
</dbReference>
<dbReference type="InterPro" id="IPR039426">
    <property type="entry name" value="TonB-dep_rcpt-like"/>
</dbReference>
<gene>
    <name evidence="6" type="ORF">C7T94_14580</name>
</gene>
<feature type="signal peptide" evidence="3">
    <location>
        <begin position="1"/>
        <end position="42"/>
    </location>
</feature>
<dbReference type="AlphaFoldDB" id="A0A2T3HHX1"/>
<evidence type="ECO:0000256" key="1">
    <source>
        <dbReference type="PROSITE-ProRule" id="PRU01360"/>
    </source>
</evidence>
<keyword evidence="1 2" id="KW-0472">Membrane</keyword>
<feature type="domain" description="TonB-dependent receptor-like beta-barrel" evidence="4">
    <location>
        <begin position="421"/>
        <end position="827"/>
    </location>
</feature>
<keyword evidence="7" id="KW-1185">Reference proteome</keyword>
<dbReference type="SUPFAM" id="SSF56935">
    <property type="entry name" value="Porins"/>
    <property type="match status" value="1"/>
</dbReference>
<reference evidence="6 7" key="1">
    <citation type="submission" date="2018-03" db="EMBL/GenBank/DDBJ databases">
        <authorList>
            <person name="Keele B.F."/>
        </authorList>
    </citation>
    <scope>NUCLEOTIDE SEQUENCE [LARGE SCALE GENOMIC DNA]</scope>
    <source>
        <strain evidence="6 7">YL28-9</strain>
    </source>
</reference>
<dbReference type="Gene3D" id="2.170.130.10">
    <property type="entry name" value="TonB-dependent receptor, plug domain"/>
    <property type="match status" value="1"/>
</dbReference>
<evidence type="ECO:0000313" key="7">
    <source>
        <dbReference type="Proteomes" id="UP000240912"/>
    </source>
</evidence>
<dbReference type="InterPro" id="IPR012910">
    <property type="entry name" value="Plug_dom"/>
</dbReference>
<evidence type="ECO:0000256" key="2">
    <source>
        <dbReference type="RuleBase" id="RU003357"/>
    </source>
</evidence>
<sequence>MSTTIATNQTNYMNQIYLKMRRLLQASALVIFHLLLAHTAAAQNTATVKGLVTDERNSPIPGVSVLAKNLNGGTAVSTQTDTAGVFQFRALAAGPYSFVLSYIGYETQTLSGYNLKAGEIISLTAKLKEEAKGLSDVVVVGFGTQKKANLTGAVSTVKLDEILGDRPVTSTSQVLQGAAPGLQVTTSSGQPGARSGLNIRGFTSINGGAPLVLVDNVAMDMEDINPKDIASVTVLKDASSSAIYGARAAFGVILITTKQGGRNQPIKFDYSGNLASTQPSTLPQKTTVDEFVGALNDFGTTTYWAGQSVETWMQLLQQYRQNPAQFPESGIATVSGIQYPLAQNDLYDSFMPGGFEQLHNLSFSGGSEKSNFRVSTGYTNQDGIMATKADGFTRYNLNAYLNTNLTSKLVASLNVLYHNSTRNTPRDFGSLFYNAITFGPYAPTGSGIAPNGSVLPYSTPNNVLEKEPFNISRNNNLRIFGKLEYTLAKGLKVQAEYTFNQINNNDISQTTVNQYINPLNFTVSPISVNSAYTRANSGTNYNAVNIYANYSTVLADKHNLDFVAGTNQEKSVQNGFGVSRLGVISQGSPSISGSTGTITGNDDFNSFAVSGYFGRLNYNYDGKYLFEATGRYDGSSRFPSDGRFGFFPSFSAGWNILEEGFMDRIRTKVSALKLRASYGDIGNQVVLNANGSQNYYPYIPSSSPGNSTWIDPITGVLRVTVPPPSLVSASFTWERVQTSNLGLDFGFFKNRLSGAFEVYIRKTLGMLAPSNELPALLGTGAPLQNVADLKVKGWEFSLGWSDKVRDFRYGLNFNVSDNQAYISDYNNPSGLLNINGDGTIANYFVGQRIGDIWGFVTQGFFTSADFVPGSLNAGLQGGKLLPGVAPYRGVNQNPGDIRFVDLNGDGTIFTGNNTLGDPGDRTVIGNNNRRLQFGLNGNAAYKNFDFSFAINGVGKRDIWISNQVYFPYLDQFSGIFANQLDYWTPGRTDAFYPRSYSNASGNTGVSRNVQTRYLSNGAYIRLKNVSVGYTLPSKLFNNAVRARIFCSAENILTLDHLPEGLDAESQNLGSGGIYPFIKKYSFGANISF</sequence>
<proteinExistence type="inferred from homology"/>
<protein>
    <submittedName>
        <fullName evidence="6">TonB-dependent receptor</fullName>
    </submittedName>
</protein>
<evidence type="ECO:0000256" key="3">
    <source>
        <dbReference type="SAM" id="SignalP"/>
    </source>
</evidence>
<comment type="caution">
    <text evidence="6">The sequence shown here is derived from an EMBL/GenBank/DDBJ whole genome shotgun (WGS) entry which is preliminary data.</text>
</comment>
<feature type="chain" id="PRO_5015537779" evidence="3">
    <location>
        <begin position="43"/>
        <end position="1088"/>
    </location>
</feature>
<keyword evidence="2" id="KW-0798">TonB box</keyword>
<dbReference type="Gene3D" id="2.60.40.1120">
    <property type="entry name" value="Carboxypeptidase-like, regulatory domain"/>
    <property type="match status" value="1"/>
</dbReference>
<feature type="domain" description="TonB-dependent receptor plug" evidence="5">
    <location>
        <begin position="147"/>
        <end position="252"/>
    </location>
</feature>
<dbReference type="NCBIfam" id="TIGR04056">
    <property type="entry name" value="OMP_RagA_SusC"/>
    <property type="match status" value="1"/>
</dbReference>
<dbReference type="Pfam" id="PF07715">
    <property type="entry name" value="Plug"/>
    <property type="match status" value="1"/>
</dbReference>
<keyword evidence="1" id="KW-0813">Transport</keyword>